<keyword evidence="2" id="KW-1185">Reference proteome</keyword>
<dbReference type="PANTHER" id="PTHR45661:SF3">
    <property type="entry name" value="IG-LIKE DOMAIN-CONTAINING PROTEIN"/>
    <property type="match status" value="1"/>
</dbReference>
<name>A0ABU5YC60_9FLAO</name>
<dbReference type="SUPFAM" id="SSF52058">
    <property type="entry name" value="L domain-like"/>
    <property type="match status" value="1"/>
</dbReference>
<accession>A0ABU5YC60</accession>
<dbReference type="EMBL" id="JAYKBV010000013">
    <property type="protein sequence ID" value="MEB3040944.1"/>
    <property type="molecule type" value="Genomic_DNA"/>
</dbReference>
<dbReference type="RefSeq" id="WP_111986515.1">
    <property type="nucleotide sequence ID" value="NZ_CAJPPZ010000046.1"/>
</dbReference>
<dbReference type="InterPro" id="IPR053139">
    <property type="entry name" value="Surface_bspA-like"/>
</dbReference>
<sequence length="389" mass="42744">MRKIIICSVMLLSLTTTVQCTKQTTEEREVEQAGSAILRGETPPVDSVGKVGDYYINEKTAEFYGPKKSAEEGGWGAPVRFGKDISSKARILSGTGMPKNTDGNEGDWYLDKETKKLYGPKTKNQWGNGIVLGGNPNNGSNQDNDASLPNYRLGDEGKTLLAWTNPKTQVIDMRKDAKLNQVEKLEIGAVSEQRALQKFVLGDQVGIIGASAFKNCFYLEEFVFNRKLTTIEETAFQYCLYLETMELPEGLEVLGQQAFVSCVKLKKVVVPSTCKNIHGAAFEKCEALEEVVLKEGIENIYTNAFQGCKTLRKVVFPASLKGLGAGIFKDSGVTEVTFKGNVPESGLGQGTGSPFEGVATLEKIYVPEQFIEDYKAQLSDYKNIIHPIK</sequence>
<reference evidence="1 2" key="1">
    <citation type="submission" date="2023-12" db="EMBL/GenBank/DDBJ databases">
        <title>Genomic sequences of Capnocytophaga and Parvimonas strains.</title>
        <authorList>
            <person name="Watt R.M."/>
            <person name="Wang M."/>
            <person name="Yang T."/>
            <person name="Tong W.M."/>
        </authorList>
    </citation>
    <scope>NUCLEOTIDE SEQUENCE [LARGE SCALE GENOMIC DNA]</scope>
    <source>
        <strain evidence="1 2">CCUG 13156</strain>
    </source>
</reference>
<dbReference type="InterPro" id="IPR026906">
    <property type="entry name" value="LRR_5"/>
</dbReference>
<dbReference type="PANTHER" id="PTHR45661">
    <property type="entry name" value="SURFACE ANTIGEN"/>
    <property type="match status" value="1"/>
</dbReference>
<comment type="caution">
    <text evidence="1">The sequence shown here is derived from an EMBL/GenBank/DDBJ whole genome shotgun (WGS) entry which is preliminary data.</text>
</comment>
<proteinExistence type="predicted"/>
<gene>
    <name evidence="1" type="ORF">VJJ49_09635</name>
</gene>
<dbReference type="Proteomes" id="UP001324270">
    <property type="component" value="Unassembled WGS sequence"/>
</dbReference>
<evidence type="ECO:0000313" key="1">
    <source>
        <dbReference type="EMBL" id="MEB3040944.1"/>
    </source>
</evidence>
<dbReference type="Pfam" id="PF13306">
    <property type="entry name" value="LRR_5"/>
    <property type="match status" value="1"/>
</dbReference>
<dbReference type="GeneID" id="84807550"/>
<organism evidence="1 2">
    <name type="scientific">Capnocytophaga gingivalis</name>
    <dbReference type="NCBI Taxonomy" id="1017"/>
    <lineage>
        <taxon>Bacteria</taxon>
        <taxon>Pseudomonadati</taxon>
        <taxon>Bacteroidota</taxon>
        <taxon>Flavobacteriia</taxon>
        <taxon>Flavobacteriales</taxon>
        <taxon>Flavobacteriaceae</taxon>
        <taxon>Capnocytophaga</taxon>
    </lineage>
</organism>
<dbReference type="Gene3D" id="3.80.10.10">
    <property type="entry name" value="Ribonuclease Inhibitor"/>
    <property type="match status" value="1"/>
</dbReference>
<dbReference type="InterPro" id="IPR032675">
    <property type="entry name" value="LRR_dom_sf"/>
</dbReference>
<protein>
    <submittedName>
        <fullName evidence="1">Leucine-rich repeat domain-containing protein</fullName>
    </submittedName>
</protein>
<evidence type="ECO:0000313" key="2">
    <source>
        <dbReference type="Proteomes" id="UP001324270"/>
    </source>
</evidence>